<name>A0ABW2NRV6_9BACL</name>
<comment type="similarity">
    <text evidence="1">Belongs to the UPF0749 family.</text>
</comment>
<protein>
    <submittedName>
        <fullName evidence="2">DUF881 domain-containing protein</fullName>
    </submittedName>
</protein>
<sequence>MRLNGKQLFLSLILLVTGFILSFSYQMTEKQNRSIESNNEWKREDSLRNQILTIQKSNHELSGSLREMQTTIAKKEKKLAKEEQSSYNMVEDLTKLRLLTGDVKVEGEGIEVTLSDASYMPEGENPNDYIVHEEHVRSVIDELLVSGAEAIAVNGQRISHDTFISCIGPVISVNGTQYPAPFVISAIGDSSTLEKSMNLYITDKLLDDGIQVRVGVNSGIQMEPYLTEES</sequence>
<dbReference type="Pfam" id="PF05949">
    <property type="entry name" value="DUF881"/>
    <property type="match status" value="1"/>
</dbReference>
<dbReference type="Proteomes" id="UP001596549">
    <property type="component" value="Unassembled WGS sequence"/>
</dbReference>
<accession>A0ABW2NRV6</accession>
<reference evidence="3" key="1">
    <citation type="journal article" date="2019" name="Int. J. Syst. Evol. Microbiol.">
        <title>The Global Catalogue of Microorganisms (GCM) 10K type strain sequencing project: providing services to taxonomists for standard genome sequencing and annotation.</title>
        <authorList>
            <consortium name="The Broad Institute Genomics Platform"/>
            <consortium name="The Broad Institute Genome Sequencing Center for Infectious Disease"/>
            <person name="Wu L."/>
            <person name="Ma J."/>
        </authorList>
    </citation>
    <scope>NUCLEOTIDE SEQUENCE [LARGE SCALE GENOMIC DNA]</scope>
    <source>
        <strain evidence="3">NBRC 106396</strain>
    </source>
</reference>
<comment type="caution">
    <text evidence="2">The sequence shown here is derived from an EMBL/GenBank/DDBJ whole genome shotgun (WGS) entry which is preliminary data.</text>
</comment>
<dbReference type="EMBL" id="JBHTCP010000016">
    <property type="protein sequence ID" value="MFC7372082.1"/>
    <property type="molecule type" value="Genomic_DNA"/>
</dbReference>
<dbReference type="RefSeq" id="WP_379749311.1">
    <property type="nucleotide sequence ID" value="NZ_JBHTCP010000016.1"/>
</dbReference>
<dbReference type="Gene3D" id="3.30.70.1880">
    <property type="entry name" value="Protein of unknown function DUF881"/>
    <property type="match status" value="1"/>
</dbReference>
<organism evidence="2 3">
    <name type="scientific">Fictibacillus iocasae</name>
    <dbReference type="NCBI Taxonomy" id="2715437"/>
    <lineage>
        <taxon>Bacteria</taxon>
        <taxon>Bacillati</taxon>
        <taxon>Bacillota</taxon>
        <taxon>Bacilli</taxon>
        <taxon>Bacillales</taxon>
        <taxon>Fictibacillaceae</taxon>
        <taxon>Fictibacillus</taxon>
    </lineage>
</organism>
<dbReference type="PANTHER" id="PTHR37313:SF2">
    <property type="entry name" value="UPF0749 PROTEIN YLXX"/>
    <property type="match status" value="1"/>
</dbReference>
<dbReference type="InterPro" id="IPR010273">
    <property type="entry name" value="DUF881"/>
</dbReference>
<keyword evidence="3" id="KW-1185">Reference proteome</keyword>
<gene>
    <name evidence="2" type="ORF">ACFQPF_10345</name>
</gene>
<proteinExistence type="inferred from homology"/>
<evidence type="ECO:0000313" key="3">
    <source>
        <dbReference type="Proteomes" id="UP001596549"/>
    </source>
</evidence>
<evidence type="ECO:0000256" key="1">
    <source>
        <dbReference type="ARBA" id="ARBA00009108"/>
    </source>
</evidence>
<evidence type="ECO:0000313" key="2">
    <source>
        <dbReference type="EMBL" id="MFC7372082.1"/>
    </source>
</evidence>
<dbReference type="PANTHER" id="PTHR37313">
    <property type="entry name" value="UPF0749 PROTEIN RV1825"/>
    <property type="match status" value="1"/>
</dbReference>